<dbReference type="Proteomes" id="UP000614261">
    <property type="component" value="Unassembled WGS sequence"/>
</dbReference>
<comment type="caution">
    <text evidence="1">The sequence shown here is derived from an EMBL/GenBank/DDBJ whole genome shotgun (WGS) entry which is preliminary data.</text>
</comment>
<evidence type="ECO:0000313" key="1">
    <source>
        <dbReference type="EMBL" id="GGB70946.1"/>
    </source>
</evidence>
<evidence type="ECO:0008006" key="3">
    <source>
        <dbReference type="Google" id="ProtNLM"/>
    </source>
</evidence>
<accession>A0ABQ1JNZ7</accession>
<keyword evidence="2" id="KW-1185">Reference proteome</keyword>
<reference evidence="2" key="1">
    <citation type="journal article" date="2019" name="Int. J. Syst. Evol. Microbiol.">
        <title>The Global Catalogue of Microorganisms (GCM) 10K type strain sequencing project: providing services to taxonomists for standard genome sequencing and annotation.</title>
        <authorList>
            <consortium name="The Broad Institute Genomics Platform"/>
            <consortium name="The Broad Institute Genome Sequencing Center for Infectious Disease"/>
            <person name="Wu L."/>
            <person name="Ma J."/>
        </authorList>
    </citation>
    <scope>NUCLEOTIDE SEQUENCE [LARGE SCALE GENOMIC DNA]</scope>
    <source>
        <strain evidence="2">CGMCC 1.12851</strain>
    </source>
</reference>
<protein>
    <recommendedName>
        <fullName evidence="3">Nucleoside 2-deoxyribosyltransferase</fullName>
    </recommendedName>
</protein>
<name>A0ABQ1JNZ7_9SPHN</name>
<gene>
    <name evidence="1" type="ORF">GCM10010833_27720</name>
</gene>
<sequence>MLAYQDFGISGSIKIAGVVDEESKSTKARLEAWIEARTDKDAGAFLFMLCEANLLVGRGNHRYFLTPGGYDRLEQAELGSSSSRQVFVAMWFDPQMDVVYSEGIAPAIEAAGFKPFRIDHKEHNNKFDDEIIAEIRRSRFVVADFTCRVREVDGVSSADARGGVYYEAGFAQGLGLPLIWTVRNDCISHVHFDTRQFAHIVWNDPGDLKLKLQNRILASILS</sequence>
<evidence type="ECO:0000313" key="2">
    <source>
        <dbReference type="Proteomes" id="UP000614261"/>
    </source>
</evidence>
<organism evidence="1 2">
    <name type="scientific">Blastomonas aquatica</name>
    <dbReference type="NCBI Taxonomy" id="1510276"/>
    <lineage>
        <taxon>Bacteria</taxon>
        <taxon>Pseudomonadati</taxon>
        <taxon>Pseudomonadota</taxon>
        <taxon>Alphaproteobacteria</taxon>
        <taxon>Sphingomonadales</taxon>
        <taxon>Sphingomonadaceae</taxon>
        <taxon>Blastomonas</taxon>
    </lineage>
</organism>
<dbReference type="EMBL" id="BMGD01000005">
    <property type="protein sequence ID" value="GGB70946.1"/>
    <property type="molecule type" value="Genomic_DNA"/>
</dbReference>
<proteinExistence type="predicted"/>